<reference evidence="1" key="1">
    <citation type="submission" date="2024-05" db="EMBL/GenBank/DDBJ databases">
        <title>The Natural Products Discovery Center: Release of the First 8490 Sequenced Strains for Exploring Actinobacteria Biosynthetic Diversity.</title>
        <authorList>
            <person name="Kalkreuter E."/>
            <person name="Kautsar S.A."/>
            <person name="Yang D."/>
            <person name="Bader C.D."/>
            <person name="Teijaro C.N."/>
            <person name="Fluegel L."/>
            <person name="Davis C.M."/>
            <person name="Simpson J.R."/>
            <person name="Lauterbach L."/>
            <person name="Steele A.D."/>
            <person name="Gui C."/>
            <person name="Meng S."/>
            <person name="Li G."/>
            <person name="Viehrig K."/>
            <person name="Ye F."/>
            <person name="Su P."/>
            <person name="Kiefer A.F."/>
            <person name="Nichols A."/>
            <person name="Cepeda A.J."/>
            <person name="Yan W."/>
            <person name="Fan B."/>
            <person name="Jiang Y."/>
            <person name="Adhikari A."/>
            <person name="Zheng C.-J."/>
            <person name="Schuster L."/>
            <person name="Cowan T.M."/>
            <person name="Smanski M.J."/>
            <person name="Chevrette M.G."/>
            <person name="de Carvalho L.P.S."/>
            <person name="Shen B."/>
        </authorList>
    </citation>
    <scope>NUCLEOTIDE SEQUENCE</scope>
    <source>
        <strain evidence="1">NPDC080035</strain>
    </source>
</reference>
<dbReference type="RefSeq" id="WP_348789445.1">
    <property type="nucleotide sequence ID" value="NZ_CP157390.1"/>
</dbReference>
<dbReference type="InterPro" id="IPR017853">
    <property type="entry name" value="GH"/>
</dbReference>
<dbReference type="EMBL" id="CP157390">
    <property type="protein sequence ID" value="XBM49527.1"/>
    <property type="molecule type" value="Genomic_DNA"/>
</dbReference>
<proteinExistence type="predicted"/>
<dbReference type="InterPro" id="IPR013785">
    <property type="entry name" value="Aldolase_TIM"/>
</dbReference>
<protein>
    <recommendedName>
        <fullName evidence="2">Glycoside hydrolase</fullName>
    </recommendedName>
</protein>
<name>A0AAU7GFQ7_9MICO</name>
<gene>
    <name evidence="1" type="ORF">AAME72_06595</name>
</gene>
<dbReference type="AlphaFoldDB" id="A0AAU7GFQ7"/>
<organism evidence="1">
    <name type="scientific">Leifsonia sp. NPDC080035</name>
    <dbReference type="NCBI Taxonomy" id="3143936"/>
    <lineage>
        <taxon>Bacteria</taxon>
        <taxon>Bacillati</taxon>
        <taxon>Actinomycetota</taxon>
        <taxon>Actinomycetes</taxon>
        <taxon>Micrococcales</taxon>
        <taxon>Microbacteriaceae</taxon>
        <taxon>Leifsonia</taxon>
    </lineage>
</organism>
<dbReference type="SUPFAM" id="SSF51445">
    <property type="entry name" value="(Trans)glycosidases"/>
    <property type="match status" value="1"/>
</dbReference>
<sequence>MQTTHTDITVTRGATEVVITAPAYTLGVALARPRATLASASGELWTDLSLIAGVDRVGMPDEASGPTAVTLEEEPGGDVVVRVISDSSAWATRALVLRCTPGEVRAQIEVTTAEEDARIADVTVFGGQAALPTGAAGTFRSGIRFPSVFVPTPTEPVQVVRPSSSQAQLGVVGDAEPGRLHGIFSPPPLVFAFGRPAIGAEAAHGPTDMPVGDWLGVSVVAPVEQLGFTTFRYDALDGGFLLRLAYEGHTRVGPGGWSSPEFVLRPAGAPLTAIRDYRDDLVARGWAAEPGPAADWWLEPIFCGWGAQCALAVRMSHEGEALATDDADGFVLPAGAAFAPDLARQELYDRWLARLAERGIHPGTVVIDDRWQADYGTNTVDHLKWPDLRGWIAGRHAAGQRVLLWFKAWDPSGLPAELTVRDAGGRPLSVDPSNPAYLEALAAQVTHMLSADGLDADGFKVDFTQRAPSGTSLRAHTEDVWGIAALHAIVRTIHDAAKAVKPDALVVTHTVHPSFGGVTDMVRLNDVLEDSVHGEPVPVADQVRYRHDVAANALPGHPIDTDQWPMPSRDEWLEYARVQGRLGVPALYYVESIDNSREPIEDEHLDEIAALWREYRENRSSRSSRSPA</sequence>
<evidence type="ECO:0000313" key="1">
    <source>
        <dbReference type="EMBL" id="XBM49527.1"/>
    </source>
</evidence>
<evidence type="ECO:0008006" key="2">
    <source>
        <dbReference type="Google" id="ProtNLM"/>
    </source>
</evidence>
<dbReference type="Gene3D" id="3.20.20.70">
    <property type="entry name" value="Aldolase class I"/>
    <property type="match status" value="1"/>
</dbReference>
<accession>A0AAU7GFQ7</accession>